<dbReference type="SUPFAM" id="SSF53822">
    <property type="entry name" value="Periplasmic binding protein-like I"/>
    <property type="match status" value="1"/>
</dbReference>
<evidence type="ECO:0000256" key="3">
    <source>
        <dbReference type="ARBA" id="ARBA00022729"/>
    </source>
</evidence>
<dbReference type="Proteomes" id="UP000219182">
    <property type="component" value="Unassembled WGS sequence"/>
</dbReference>
<dbReference type="Gene3D" id="3.40.50.2300">
    <property type="match status" value="2"/>
</dbReference>
<evidence type="ECO:0000256" key="1">
    <source>
        <dbReference type="ARBA" id="ARBA00004196"/>
    </source>
</evidence>
<reference evidence="6 7" key="1">
    <citation type="submission" date="2017-09" db="EMBL/GenBank/DDBJ databases">
        <title>Mesorhizobum sanjuanii sp. nov. isolated from nodules of Lotus tenuis in saline-alkaline lowlands of Flooding Pampa.</title>
        <authorList>
            <person name="Sannazzaro A.I."/>
            <person name="Torres Tejerizo G.A."/>
            <person name="Fontana F."/>
            <person name="Cumpa Velazquez L.M."/>
            <person name="Hansen L."/>
            <person name="Pistorio M."/>
            <person name="Estrella M.J."/>
        </authorList>
    </citation>
    <scope>NUCLEOTIDE SEQUENCE [LARGE SCALE GENOMIC DNA]</scope>
    <source>
        <strain evidence="6 7">BSA136</strain>
    </source>
</reference>
<organism evidence="6 7">
    <name type="scientific">Mesorhizobium sanjuanii</name>
    <dbReference type="NCBI Taxonomy" id="2037900"/>
    <lineage>
        <taxon>Bacteria</taxon>
        <taxon>Pseudomonadati</taxon>
        <taxon>Pseudomonadota</taxon>
        <taxon>Alphaproteobacteria</taxon>
        <taxon>Hyphomicrobiales</taxon>
        <taxon>Phyllobacteriaceae</taxon>
        <taxon>Mesorhizobium</taxon>
    </lineage>
</organism>
<comment type="similarity">
    <text evidence="2">Belongs to the bacterial solute-binding protein 2 family.</text>
</comment>
<dbReference type="AlphaFoldDB" id="A0A2A6FHQ8"/>
<gene>
    <name evidence="6" type="ORF">CN311_10200</name>
</gene>
<dbReference type="RefSeq" id="WP_097573331.1">
    <property type="nucleotide sequence ID" value="NZ_NWQG01000050.1"/>
</dbReference>
<evidence type="ECO:0000313" key="6">
    <source>
        <dbReference type="EMBL" id="PDQ21206.1"/>
    </source>
</evidence>
<accession>A0A2A6FHQ8</accession>
<dbReference type="Pfam" id="PF13407">
    <property type="entry name" value="Peripla_BP_4"/>
    <property type="match status" value="1"/>
</dbReference>
<sequence>MNRFQKFSAAALVAASFAPAALAADDKLTIGIITFSTSDVDTNQMVDTMTKQAQSKGWAVETLNANGDPSQAITSIKQLATKKVNAIIVTVFDSTGLAAGLQAAADAKIPVLSAGGGMADGIALSASTGAAPPLIDLMLKDIGNSGTLLDLTYHPGIPCRERADAFDAAVKANPGLKATSHEISIPGAAESSQAATSAWLAANADSKGPFAIFNCYDDNAMGAIAALKQNGRSDVKVYSFNATAPAVQAVKDGTMTATLGVDLTSAGKMLVDQIPDILSARDQWQPKSFVPGYTLVTKDNVDQFMKDNPQ</sequence>
<feature type="signal peptide" evidence="4">
    <location>
        <begin position="1"/>
        <end position="23"/>
    </location>
</feature>
<evidence type="ECO:0000259" key="5">
    <source>
        <dbReference type="Pfam" id="PF13407"/>
    </source>
</evidence>
<name>A0A2A6FHQ8_9HYPH</name>
<evidence type="ECO:0000256" key="4">
    <source>
        <dbReference type="SAM" id="SignalP"/>
    </source>
</evidence>
<comment type="subcellular location">
    <subcellularLocation>
        <location evidence="1">Cell envelope</location>
    </subcellularLocation>
</comment>
<evidence type="ECO:0000313" key="7">
    <source>
        <dbReference type="Proteomes" id="UP000219182"/>
    </source>
</evidence>
<feature type="domain" description="Periplasmic binding protein" evidence="5">
    <location>
        <begin position="33"/>
        <end position="278"/>
    </location>
</feature>
<dbReference type="InterPro" id="IPR028082">
    <property type="entry name" value="Peripla_BP_I"/>
</dbReference>
<keyword evidence="7" id="KW-1185">Reference proteome</keyword>
<keyword evidence="3 4" id="KW-0732">Signal</keyword>
<dbReference type="GO" id="GO:0030313">
    <property type="term" value="C:cell envelope"/>
    <property type="evidence" value="ECO:0007669"/>
    <property type="project" value="UniProtKB-SubCell"/>
</dbReference>
<feature type="chain" id="PRO_5012630969" evidence="4">
    <location>
        <begin position="24"/>
        <end position="310"/>
    </location>
</feature>
<dbReference type="EMBL" id="NWQG01000050">
    <property type="protein sequence ID" value="PDQ21206.1"/>
    <property type="molecule type" value="Genomic_DNA"/>
</dbReference>
<dbReference type="GO" id="GO:0030246">
    <property type="term" value="F:carbohydrate binding"/>
    <property type="evidence" value="ECO:0007669"/>
    <property type="project" value="UniProtKB-ARBA"/>
</dbReference>
<dbReference type="PANTHER" id="PTHR46847:SF1">
    <property type="entry name" value="D-ALLOSE-BINDING PERIPLASMIC PROTEIN-RELATED"/>
    <property type="match status" value="1"/>
</dbReference>
<evidence type="ECO:0000256" key="2">
    <source>
        <dbReference type="ARBA" id="ARBA00007639"/>
    </source>
</evidence>
<protein>
    <submittedName>
        <fullName evidence="6">Sugar ABC transporter substrate-binding protein</fullName>
    </submittedName>
</protein>
<proteinExistence type="inferred from homology"/>
<dbReference type="CDD" id="cd01536">
    <property type="entry name" value="PBP1_ABC_sugar_binding-like"/>
    <property type="match status" value="1"/>
</dbReference>
<comment type="caution">
    <text evidence="6">The sequence shown here is derived from an EMBL/GenBank/DDBJ whole genome shotgun (WGS) entry which is preliminary data.</text>
</comment>
<dbReference type="PANTHER" id="PTHR46847">
    <property type="entry name" value="D-ALLOSE-BINDING PERIPLASMIC PROTEIN-RELATED"/>
    <property type="match status" value="1"/>
</dbReference>
<dbReference type="InterPro" id="IPR025997">
    <property type="entry name" value="SBP_2_dom"/>
</dbReference>